<dbReference type="PANTHER" id="PTHR42709">
    <property type="entry name" value="ALKALINE PHOSPHATASE LIKE PROTEIN"/>
    <property type="match status" value="1"/>
</dbReference>
<keyword evidence="4 6" id="KW-1133">Transmembrane helix</keyword>
<protein>
    <recommendedName>
        <fullName evidence="7">VTT domain-containing protein</fullName>
    </recommendedName>
</protein>
<feature type="transmembrane region" description="Helical" evidence="6">
    <location>
        <begin position="192"/>
        <end position="210"/>
    </location>
</feature>
<sequence length="220" mass="24155">MKPLIKTALGLIGIFLLIFLLLNSTGLLTQDDLAEILRNAENWDKRWIGLLVIGLLISDIVIPVPGILVVSIGGYFLGPFWGAVCGSLGLTLAGVTGYVLCRIYGYRMLMRIYRDEAHLADMKETFHRHSTLVLLLSRALPMFPEAASCLAGATHMPFLKFLLTFGASCTIYSIAVAYAGSLSSAEDLTPALIAYLCIMTVLWSSWALFIRKSKRAKNHS</sequence>
<comment type="subcellular location">
    <subcellularLocation>
        <location evidence="1">Cell membrane</location>
        <topology evidence="1">Multi-pass membrane protein</topology>
    </subcellularLocation>
</comment>
<evidence type="ECO:0000259" key="7">
    <source>
        <dbReference type="Pfam" id="PF09335"/>
    </source>
</evidence>
<dbReference type="EMBL" id="MQWA01000001">
    <property type="protein sequence ID" value="PQJ28760.1"/>
    <property type="molecule type" value="Genomic_DNA"/>
</dbReference>
<feature type="domain" description="VTT" evidence="7">
    <location>
        <begin position="64"/>
        <end position="181"/>
    </location>
</feature>
<keyword evidence="3 6" id="KW-0812">Transmembrane</keyword>
<dbReference type="Proteomes" id="UP000239907">
    <property type="component" value="Unassembled WGS sequence"/>
</dbReference>
<gene>
    <name evidence="8" type="ORF">BSZ32_09785</name>
</gene>
<keyword evidence="9" id="KW-1185">Reference proteome</keyword>
<evidence type="ECO:0000313" key="8">
    <source>
        <dbReference type="EMBL" id="PQJ28760.1"/>
    </source>
</evidence>
<keyword evidence="5 6" id="KW-0472">Membrane</keyword>
<reference evidence="8 9" key="1">
    <citation type="submission" date="2016-12" db="EMBL/GenBank/DDBJ databases">
        <title>Study of bacterial adaptation to deep sea.</title>
        <authorList>
            <person name="Song J."/>
            <person name="Yoshizawa S."/>
            <person name="Kogure K."/>
        </authorList>
    </citation>
    <scope>NUCLEOTIDE SEQUENCE [LARGE SCALE GENOMIC DNA]</scope>
    <source>
        <strain evidence="8 9">SAORIC-165</strain>
    </source>
</reference>
<feature type="transmembrane region" description="Helical" evidence="6">
    <location>
        <begin position="6"/>
        <end position="28"/>
    </location>
</feature>
<evidence type="ECO:0000313" key="9">
    <source>
        <dbReference type="Proteomes" id="UP000239907"/>
    </source>
</evidence>
<feature type="transmembrane region" description="Helical" evidence="6">
    <location>
        <begin position="161"/>
        <end position="180"/>
    </location>
</feature>
<proteinExistence type="predicted"/>
<evidence type="ECO:0000256" key="3">
    <source>
        <dbReference type="ARBA" id="ARBA00022692"/>
    </source>
</evidence>
<evidence type="ECO:0000256" key="4">
    <source>
        <dbReference type="ARBA" id="ARBA00022989"/>
    </source>
</evidence>
<organism evidence="8 9">
    <name type="scientific">Rubritalea profundi</name>
    <dbReference type="NCBI Taxonomy" id="1658618"/>
    <lineage>
        <taxon>Bacteria</taxon>
        <taxon>Pseudomonadati</taxon>
        <taxon>Verrucomicrobiota</taxon>
        <taxon>Verrucomicrobiia</taxon>
        <taxon>Verrucomicrobiales</taxon>
        <taxon>Rubritaleaceae</taxon>
        <taxon>Rubritalea</taxon>
    </lineage>
</organism>
<evidence type="ECO:0000256" key="1">
    <source>
        <dbReference type="ARBA" id="ARBA00004651"/>
    </source>
</evidence>
<accession>A0A2S7U2D2</accession>
<comment type="caution">
    <text evidence="8">The sequence shown here is derived from an EMBL/GenBank/DDBJ whole genome shotgun (WGS) entry which is preliminary data.</text>
</comment>
<dbReference type="InterPro" id="IPR032816">
    <property type="entry name" value="VTT_dom"/>
</dbReference>
<evidence type="ECO:0000256" key="2">
    <source>
        <dbReference type="ARBA" id="ARBA00022475"/>
    </source>
</evidence>
<dbReference type="PANTHER" id="PTHR42709:SF6">
    <property type="entry name" value="UNDECAPRENYL PHOSPHATE TRANSPORTER A"/>
    <property type="match status" value="1"/>
</dbReference>
<dbReference type="OrthoDB" id="284062at2"/>
<evidence type="ECO:0000256" key="6">
    <source>
        <dbReference type="SAM" id="Phobius"/>
    </source>
</evidence>
<dbReference type="Pfam" id="PF09335">
    <property type="entry name" value="VTT_dom"/>
    <property type="match status" value="1"/>
</dbReference>
<name>A0A2S7U2D2_9BACT</name>
<dbReference type="InterPro" id="IPR051311">
    <property type="entry name" value="DedA_domain"/>
</dbReference>
<dbReference type="AlphaFoldDB" id="A0A2S7U2D2"/>
<feature type="transmembrane region" description="Helical" evidence="6">
    <location>
        <begin position="80"/>
        <end position="101"/>
    </location>
</feature>
<dbReference type="GO" id="GO:0005886">
    <property type="term" value="C:plasma membrane"/>
    <property type="evidence" value="ECO:0007669"/>
    <property type="project" value="UniProtKB-SubCell"/>
</dbReference>
<evidence type="ECO:0000256" key="5">
    <source>
        <dbReference type="ARBA" id="ARBA00023136"/>
    </source>
</evidence>
<keyword evidence="2" id="KW-1003">Cell membrane</keyword>
<dbReference type="RefSeq" id="WP_105043256.1">
    <property type="nucleotide sequence ID" value="NZ_MQWA01000001.1"/>
</dbReference>
<feature type="transmembrane region" description="Helical" evidence="6">
    <location>
        <begin position="48"/>
        <end position="74"/>
    </location>
</feature>